<dbReference type="Proteomes" id="UP000010077">
    <property type="component" value="Chromosome"/>
</dbReference>
<proteinExistence type="predicted"/>
<accession>K7YNQ9</accession>
<dbReference type="EMBL" id="CP003539">
    <property type="protein sequence ID" value="AFX99182.1"/>
    <property type="molecule type" value="Genomic_DNA"/>
</dbReference>
<dbReference type="AlphaFoldDB" id="K7YNQ9"/>
<sequence>MNSVSKVSITTHKTDTVSFLNQPILFYNNKYLLNRIYL</sequence>
<reference evidence="1 2" key="1">
    <citation type="journal article" date="2012" name="Proc. Natl. Acad. Sci. U.S.A.">
        <title>Genome streamlining and chemical defense in a coral reef symbiosis.</title>
        <authorList>
            <person name="Kwan J.C."/>
            <person name="Donia M.S."/>
            <person name="Han A.W."/>
            <person name="Hirose E."/>
            <person name="Haygood M.G."/>
            <person name="Schmidt E.W."/>
        </authorList>
    </citation>
    <scope>NUCLEOTIDE SEQUENCE [LARGE SCALE GENOMIC DNA]</scope>
    <source>
        <strain evidence="1 2">L2</strain>
    </source>
</reference>
<keyword evidence="2" id="KW-1185">Reference proteome</keyword>
<dbReference type="KEGG" id="thal:A1OE_1001"/>
<evidence type="ECO:0000313" key="1">
    <source>
        <dbReference type="EMBL" id="AFX99182.1"/>
    </source>
</evidence>
<dbReference type="HOGENOM" id="CLU_3326014_0_0_5"/>
<evidence type="ECO:0000313" key="2">
    <source>
        <dbReference type="Proteomes" id="UP000010077"/>
    </source>
</evidence>
<protein>
    <submittedName>
        <fullName evidence="1">Uncharacterized protein</fullName>
    </submittedName>
</protein>
<name>K7YNQ9_9PROT</name>
<gene>
    <name evidence="1" type="ORF">A1OE_1001</name>
</gene>
<organism evidence="1 2">
    <name type="scientific">Candidatus Endolissoclinum faulkneri L2</name>
    <dbReference type="NCBI Taxonomy" id="1193729"/>
    <lineage>
        <taxon>Bacteria</taxon>
        <taxon>Pseudomonadati</taxon>
        <taxon>Pseudomonadota</taxon>
        <taxon>Alphaproteobacteria</taxon>
        <taxon>Rhodospirillales</taxon>
        <taxon>Rhodospirillaceae</taxon>
        <taxon>Candidatus Endolissoclinum</taxon>
    </lineage>
</organism>